<protein>
    <recommendedName>
        <fullName evidence="3">HD domain-containing protein</fullName>
    </recommendedName>
</protein>
<keyword evidence="5" id="KW-1185">Reference proteome</keyword>
<reference evidence="4 5" key="1">
    <citation type="submission" date="2020-03" db="EMBL/GenBank/DDBJ databases">
        <title>Draft Genome Sequence of Cudoniella acicularis.</title>
        <authorList>
            <person name="Buettner E."/>
            <person name="Kellner H."/>
        </authorList>
    </citation>
    <scope>NUCLEOTIDE SEQUENCE [LARGE SCALE GENOMIC DNA]</scope>
    <source>
        <strain evidence="4 5">DSM 108380</strain>
    </source>
</reference>
<organism evidence="4 5">
    <name type="scientific">Cudoniella acicularis</name>
    <dbReference type="NCBI Taxonomy" id="354080"/>
    <lineage>
        <taxon>Eukaryota</taxon>
        <taxon>Fungi</taxon>
        <taxon>Dikarya</taxon>
        <taxon>Ascomycota</taxon>
        <taxon>Pezizomycotina</taxon>
        <taxon>Leotiomycetes</taxon>
        <taxon>Helotiales</taxon>
        <taxon>Tricladiaceae</taxon>
        <taxon>Cudoniella</taxon>
    </lineage>
</organism>
<dbReference type="EMBL" id="JAAMPI010001100">
    <property type="protein sequence ID" value="KAF4626710.1"/>
    <property type="molecule type" value="Genomic_DNA"/>
</dbReference>
<dbReference type="GO" id="GO:0046872">
    <property type="term" value="F:metal ion binding"/>
    <property type="evidence" value="ECO:0007669"/>
    <property type="project" value="UniProtKB-KW"/>
</dbReference>
<keyword evidence="1" id="KW-0479">Metal-binding</keyword>
<proteinExistence type="predicted"/>
<dbReference type="AlphaFoldDB" id="A0A8H4RD76"/>
<feature type="domain" description="HD" evidence="3">
    <location>
        <begin position="63"/>
        <end position="196"/>
    </location>
</feature>
<dbReference type="Pfam" id="PF13023">
    <property type="entry name" value="HD_3"/>
    <property type="match status" value="1"/>
</dbReference>
<comment type="caution">
    <text evidence="4">The sequence shown here is derived from an EMBL/GenBank/DDBJ whole genome shotgun (WGS) entry which is preliminary data.</text>
</comment>
<dbReference type="SUPFAM" id="SSF109604">
    <property type="entry name" value="HD-domain/PDEase-like"/>
    <property type="match status" value="1"/>
</dbReference>
<evidence type="ECO:0000313" key="5">
    <source>
        <dbReference type="Proteomes" id="UP000566819"/>
    </source>
</evidence>
<evidence type="ECO:0000256" key="1">
    <source>
        <dbReference type="ARBA" id="ARBA00022723"/>
    </source>
</evidence>
<dbReference type="GO" id="GO:0002953">
    <property type="term" value="F:5'-deoxynucleotidase activity"/>
    <property type="evidence" value="ECO:0007669"/>
    <property type="project" value="InterPro"/>
</dbReference>
<dbReference type="OrthoDB" id="10254258at2759"/>
<sequence>MPRLHQNITKSPNQILEINAQSIGYYLASIKMAINEESSNGAKLPGDTPVSGSSSPAPFFYMLERLKTTKREGWRRRRIPHGESISDHMYRMSLITMFAPQSLSSKINIPHYTKMSLVHDIAEALVGDITPMDRVIKHEKSRREETTIDYFTSSLLGKVNSGITGEEIYDIWREYEDGETLESKFVQDVNKIELVL</sequence>
<dbReference type="InterPro" id="IPR039356">
    <property type="entry name" value="YfbR/HDDC2"/>
</dbReference>
<evidence type="ECO:0000256" key="2">
    <source>
        <dbReference type="ARBA" id="ARBA00022801"/>
    </source>
</evidence>
<dbReference type="PANTHER" id="PTHR11845:SF13">
    <property type="entry name" value="5'-DEOXYNUCLEOTIDASE HDDC2"/>
    <property type="match status" value="1"/>
</dbReference>
<gene>
    <name evidence="4" type="ORF">G7Y89_g11447</name>
</gene>
<dbReference type="InterPro" id="IPR006674">
    <property type="entry name" value="HD_domain"/>
</dbReference>
<keyword evidence="2" id="KW-0378">Hydrolase</keyword>
<name>A0A8H4RD76_9HELO</name>
<dbReference type="PANTHER" id="PTHR11845">
    <property type="entry name" value="5'-DEOXYNUCLEOTIDASE HDDC2"/>
    <property type="match status" value="1"/>
</dbReference>
<dbReference type="Proteomes" id="UP000566819">
    <property type="component" value="Unassembled WGS sequence"/>
</dbReference>
<accession>A0A8H4RD76</accession>
<evidence type="ECO:0000313" key="4">
    <source>
        <dbReference type="EMBL" id="KAF4626710.1"/>
    </source>
</evidence>
<dbReference type="Gene3D" id="1.10.3210.10">
    <property type="entry name" value="Hypothetical protein af1432"/>
    <property type="match status" value="1"/>
</dbReference>
<evidence type="ECO:0000259" key="3">
    <source>
        <dbReference type="Pfam" id="PF13023"/>
    </source>
</evidence>
<dbReference type="GO" id="GO:0005737">
    <property type="term" value="C:cytoplasm"/>
    <property type="evidence" value="ECO:0007669"/>
    <property type="project" value="TreeGrafter"/>
</dbReference>